<organism evidence="11 12">
    <name type="scientific">Discostella pseudostelligera</name>
    <dbReference type="NCBI Taxonomy" id="259834"/>
    <lineage>
        <taxon>Eukaryota</taxon>
        <taxon>Sar</taxon>
        <taxon>Stramenopiles</taxon>
        <taxon>Ochrophyta</taxon>
        <taxon>Bacillariophyta</taxon>
        <taxon>Coscinodiscophyceae</taxon>
        <taxon>Thalassiosirophycidae</taxon>
        <taxon>Stephanodiscales</taxon>
        <taxon>Stephanodiscaceae</taxon>
        <taxon>Discostella</taxon>
    </lineage>
</organism>
<keyword evidence="7" id="KW-0325">Glycoprotein</keyword>
<reference evidence="11 12" key="1">
    <citation type="submission" date="2024-10" db="EMBL/GenBank/DDBJ databases">
        <title>Updated reference genomes for cyclostephanoid diatoms.</title>
        <authorList>
            <person name="Roberts W.R."/>
            <person name="Alverson A.J."/>
        </authorList>
    </citation>
    <scope>NUCLEOTIDE SEQUENCE [LARGE SCALE GENOMIC DNA]</scope>
    <source>
        <strain evidence="11 12">AJA232-27</strain>
    </source>
</reference>
<dbReference type="Proteomes" id="UP001530293">
    <property type="component" value="Unassembled WGS sequence"/>
</dbReference>
<keyword evidence="3" id="KW-0256">Endoplasmic reticulum</keyword>
<feature type="signal peptide" evidence="9">
    <location>
        <begin position="1"/>
        <end position="22"/>
    </location>
</feature>
<comment type="cofactor">
    <cofactor evidence="1">
        <name>L-ascorbate</name>
        <dbReference type="ChEBI" id="CHEBI:38290"/>
    </cofactor>
</comment>
<keyword evidence="9" id="KW-0732">Signal</keyword>
<evidence type="ECO:0000259" key="10">
    <source>
        <dbReference type="PROSITE" id="PS51471"/>
    </source>
</evidence>
<dbReference type="AlphaFoldDB" id="A0ABD3MJC6"/>
<evidence type="ECO:0000256" key="3">
    <source>
        <dbReference type="ARBA" id="ARBA00022824"/>
    </source>
</evidence>
<accession>A0ABD3MJC6</accession>
<proteinExistence type="predicted"/>
<evidence type="ECO:0000313" key="12">
    <source>
        <dbReference type="Proteomes" id="UP001530293"/>
    </source>
</evidence>
<name>A0ABD3MJC6_9STRA</name>
<sequence length="1041" mass="115304">MQNYSMSLATFVLLTCWLRVAPRCSSFAPTQQFFDRSLHLDLKRRLPTDYGFSPQDKSALHSTRRSFLKSTSTSSVSSDPTVSEIPQKEFSYAAILKVIDESHYQEATESCTYLATETLTCNKLAGAKSNQSGAQRYQSPAAPVLSEDAVRGLRSAAQKYFEAKGRENNAPSTIDRVELGDLLSIDAGQDPEWRKNLDAALMDEIYPLIRSSWLRHDESDRRRTSSNDVLSDISLSQVLTVTSASVFAGGLYAGAKAALTTLERDAGMFMVHIDLGNDDHIGDDGETPVMGALYIESLLKVKGSQLNESIVGPLLPGQMVVHKSSERTAAIVVPSNIHDVMVNCDRTKLDTTTRTQILKAAERARHFILRLVLTTRTYNSIHAIDGIPLDIPEAPSEERSYRLRNYARFSGQSRGRYLTLAGLLDLGDYENHLWLGFDYIARIENPDYQFDLRQRLSDVNKAVFHFETAAKLCPTDSRVFFQLATAIGAKIECEQRLLSEGANFVTESDEVSNLLRMADALERSAYLESAAVKVGVNGVQDLAICLNALAETWCKAGEFDKALDVLDRWAECGSIRSALSIEDTSVQSQKNIPGSEWIQNTDKIDENARHVALRTIGDMPVFEPDDIALLRAAADKRFALAAGVQTSRYTMQYEGNSEVHLDDLCAGDPLLMETINQVLQKKVYPLVRTAFTELAISDGDDPPSGPLCVYDSIFVRYNGDKAKASGRVGASQPLHQDGGIYSVNIALNTGFTGGGTFFEALTVGDEDSIQRPIAPGHAIIHKTTQRHAGAPTTSGVRDILVIFLTARRPLNAREDDNTWKIERAMRLQSIAVGLSREKRLRALQLARENDPINSEVPYWLGLHLIQGDMSDQSDERWNELCKGVESLKHSISLNPADARAHFHLGMAISTRHKYAMRTKRAHLLPPAKEAAESLINAFETAISLERKCDEAGCKNEINLPAAFLALGDFMARLKSFDRAISYLNQIEDIIEQSGDADKEWADSMRKEVSTMLDYCQREALAKSRASEKSETSAKNEVSFAR</sequence>
<dbReference type="GO" id="GO:0046872">
    <property type="term" value="F:metal ion binding"/>
    <property type="evidence" value="ECO:0007669"/>
    <property type="project" value="UniProtKB-KW"/>
</dbReference>
<evidence type="ECO:0000256" key="7">
    <source>
        <dbReference type="ARBA" id="ARBA00023180"/>
    </source>
</evidence>
<evidence type="ECO:0000313" key="11">
    <source>
        <dbReference type="EMBL" id="KAL3764170.1"/>
    </source>
</evidence>
<keyword evidence="4" id="KW-0223">Dioxygenase</keyword>
<dbReference type="InterPro" id="IPR005123">
    <property type="entry name" value="Oxoglu/Fe-dep_dioxygenase_dom"/>
</dbReference>
<keyword evidence="12" id="KW-1185">Reference proteome</keyword>
<feature type="compositionally biased region" description="Basic and acidic residues" evidence="8">
    <location>
        <begin position="1021"/>
        <end position="1033"/>
    </location>
</feature>
<keyword evidence="5" id="KW-0560">Oxidoreductase</keyword>
<evidence type="ECO:0000256" key="6">
    <source>
        <dbReference type="ARBA" id="ARBA00023004"/>
    </source>
</evidence>
<dbReference type="PROSITE" id="PS51471">
    <property type="entry name" value="FE2OG_OXY"/>
    <property type="match status" value="1"/>
</dbReference>
<evidence type="ECO:0000256" key="4">
    <source>
        <dbReference type="ARBA" id="ARBA00022964"/>
    </source>
</evidence>
<feature type="region of interest" description="Disordered" evidence="8">
    <location>
        <begin position="1021"/>
        <end position="1041"/>
    </location>
</feature>
<comment type="caution">
    <text evidence="11">The sequence shown here is derived from an EMBL/GenBank/DDBJ whole genome shotgun (WGS) entry which is preliminary data.</text>
</comment>
<dbReference type="InterPro" id="IPR006620">
    <property type="entry name" value="Pro_4_hyd_alph"/>
</dbReference>
<evidence type="ECO:0000256" key="1">
    <source>
        <dbReference type="ARBA" id="ARBA00001961"/>
    </source>
</evidence>
<dbReference type="Gene3D" id="2.60.120.620">
    <property type="entry name" value="q2cbj1_9rhob like domain"/>
    <property type="match status" value="1"/>
</dbReference>
<keyword evidence="2" id="KW-0479">Metal-binding</keyword>
<feature type="domain" description="Fe2OG dioxygenase" evidence="10">
    <location>
        <begin position="702"/>
        <end position="806"/>
    </location>
</feature>
<protein>
    <recommendedName>
        <fullName evidence="10">Fe2OG dioxygenase domain-containing protein</fullName>
    </recommendedName>
</protein>
<dbReference type="SUPFAM" id="SSF48452">
    <property type="entry name" value="TPR-like"/>
    <property type="match status" value="1"/>
</dbReference>
<evidence type="ECO:0000256" key="8">
    <source>
        <dbReference type="SAM" id="MobiDB-lite"/>
    </source>
</evidence>
<evidence type="ECO:0000256" key="2">
    <source>
        <dbReference type="ARBA" id="ARBA00022723"/>
    </source>
</evidence>
<gene>
    <name evidence="11" type="ORF">ACHAWU_003982</name>
</gene>
<dbReference type="GO" id="GO:0051213">
    <property type="term" value="F:dioxygenase activity"/>
    <property type="evidence" value="ECO:0007669"/>
    <property type="project" value="UniProtKB-KW"/>
</dbReference>
<dbReference type="InterPro" id="IPR011990">
    <property type="entry name" value="TPR-like_helical_dom_sf"/>
</dbReference>
<dbReference type="SMART" id="SM00702">
    <property type="entry name" value="P4Hc"/>
    <property type="match status" value="1"/>
</dbReference>
<dbReference type="EMBL" id="JALLBG020000108">
    <property type="protein sequence ID" value="KAL3764170.1"/>
    <property type="molecule type" value="Genomic_DNA"/>
</dbReference>
<feature type="chain" id="PRO_5044828191" description="Fe2OG dioxygenase domain-containing protein" evidence="9">
    <location>
        <begin position="23"/>
        <end position="1041"/>
    </location>
</feature>
<evidence type="ECO:0000256" key="9">
    <source>
        <dbReference type="SAM" id="SignalP"/>
    </source>
</evidence>
<evidence type="ECO:0000256" key="5">
    <source>
        <dbReference type="ARBA" id="ARBA00023002"/>
    </source>
</evidence>
<dbReference type="Gene3D" id="1.25.40.10">
    <property type="entry name" value="Tetratricopeptide repeat domain"/>
    <property type="match status" value="1"/>
</dbReference>
<keyword evidence="6" id="KW-0408">Iron</keyword>